<dbReference type="EMBL" id="JACIEI010000001">
    <property type="protein sequence ID" value="MBB3992382.1"/>
    <property type="molecule type" value="Genomic_DNA"/>
</dbReference>
<gene>
    <name evidence="1" type="ORF">GGR95_000001</name>
</gene>
<dbReference type="Proteomes" id="UP000530268">
    <property type="component" value="Unassembled WGS sequence"/>
</dbReference>
<sequence>SAPWRNSLIIHLSGLNLRSGAHKEGGVGAPLTEDLLEGIELNPPVSVISDPTLSPNQLFVSLDILEREVNLDAVCEEIRTAMEAFTFHTQQEHLDA</sequence>
<evidence type="ECO:0000313" key="2">
    <source>
        <dbReference type="Proteomes" id="UP000530268"/>
    </source>
</evidence>
<reference evidence="1 2" key="1">
    <citation type="submission" date="2020-08" db="EMBL/GenBank/DDBJ databases">
        <title>Genomic Encyclopedia of Type Strains, Phase IV (KMG-IV): sequencing the most valuable type-strain genomes for metagenomic binning, comparative biology and taxonomic classification.</title>
        <authorList>
            <person name="Goeker M."/>
        </authorList>
    </citation>
    <scope>NUCLEOTIDE SEQUENCE [LARGE SCALE GENOMIC DNA]</scope>
    <source>
        <strain evidence="1 2">DSM 102234</strain>
    </source>
</reference>
<comment type="caution">
    <text evidence="1">The sequence shown here is derived from an EMBL/GenBank/DDBJ whole genome shotgun (WGS) entry which is preliminary data.</text>
</comment>
<evidence type="ECO:0000313" key="1">
    <source>
        <dbReference type="EMBL" id="MBB3992382.1"/>
    </source>
</evidence>
<dbReference type="AlphaFoldDB" id="A0A7W6E474"/>
<accession>A0A7W6E474</accession>
<proteinExistence type="predicted"/>
<name>A0A7W6E474_9RHOB</name>
<keyword evidence="2" id="KW-1185">Reference proteome</keyword>
<organism evidence="1 2">
    <name type="scientific">Sulfitobacter undariae</name>
    <dbReference type="NCBI Taxonomy" id="1563671"/>
    <lineage>
        <taxon>Bacteria</taxon>
        <taxon>Pseudomonadati</taxon>
        <taxon>Pseudomonadota</taxon>
        <taxon>Alphaproteobacteria</taxon>
        <taxon>Rhodobacterales</taxon>
        <taxon>Roseobacteraceae</taxon>
        <taxon>Sulfitobacter</taxon>
    </lineage>
</organism>
<protein>
    <submittedName>
        <fullName evidence="1">Uncharacterized protein</fullName>
    </submittedName>
</protein>
<feature type="non-terminal residue" evidence="1">
    <location>
        <position position="1"/>
    </location>
</feature>